<dbReference type="AlphaFoldDB" id="A0A0S4MNQ4"/>
<evidence type="ECO:0000256" key="1">
    <source>
        <dbReference type="SAM" id="MobiDB-lite"/>
    </source>
</evidence>
<reference evidence="2" key="2">
    <citation type="submission" date="2015-11" db="EMBL/GenBank/DDBJ databases">
        <authorList>
            <person name="Zhang Y."/>
            <person name="Guo Z."/>
        </authorList>
    </citation>
    <scope>NUCLEOTIDE SEQUENCE</scope>
</reference>
<evidence type="ECO:0000313" key="3">
    <source>
        <dbReference type="Proteomes" id="UP000017246"/>
    </source>
</evidence>
<keyword evidence="3" id="KW-1185">Reference proteome</keyword>
<reference evidence="2" key="1">
    <citation type="journal article" date="2013" name="Nature">
        <title>The genomes of four tapeworm species reveal adaptations to parasitism.</title>
        <authorList>
            <person name="Tsai I.J."/>
            <person name="Zarowiecki M."/>
            <person name="Holroyd N."/>
            <person name="Garciarrubio A."/>
            <person name="Sanchez-Flores A."/>
            <person name="Brooks K.L."/>
            <person name="Tracey A."/>
            <person name="Bobes R.J."/>
            <person name="Fragoso G."/>
            <person name="Sciutto E."/>
            <person name="Aslett M."/>
            <person name="Beasley H."/>
            <person name="Bennett H.M."/>
            <person name="Cai J."/>
            <person name="Camicia F."/>
            <person name="Clark R."/>
            <person name="Cucher M."/>
            <person name="De Silva N."/>
            <person name="Day T.A."/>
            <person name="Deplazes P."/>
            <person name="Estrada K."/>
            <person name="Fernandez C."/>
            <person name="Holland P.W."/>
            <person name="Hou J."/>
            <person name="Hu S."/>
            <person name="Huckvale T."/>
            <person name="Hung S.S."/>
            <person name="Kamenetzky L."/>
            <person name="Keane J.A."/>
            <person name="Kiss F."/>
            <person name="Koziol U."/>
            <person name="Lambert O."/>
            <person name="Liu K."/>
            <person name="Luo X."/>
            <person name="Luo Y."/>
            <person name="Macchiaroli N."/>
            <person name="Nichol S."/>
            <person name="Paps J."/>
            <person name="Parkinson J."/>
            <person name="Pouchkina-Stantcheva N."/>
            <person name="Riddiford N."/>
            <person name="Rosenzvit M."/>
            <person name="Salinas G."/>
            <person name="Wasmuth J.D."/>
            <person name="Zamanian M."/>
            <person name="Zheng Y."/>
            <person name="Cai X."/>
            <person name="Soberon X."/>
            <person name="Olson P.D."/>
            <person name="Laclette J.P."/>
            <person name="Brehm K."/>
            <person name="Berriman M."/>
            <person name="Garciarrubio A."/>
            <person name="Bobes R.J."/>
            <person name="Fragoso G."/>
            <person name="Sanchez-Flores A."/>
            <person name="Estrada K."/>
            <person name="Cevallos M.A."/>
            <person name="Morett E."/>
            <person name="Gonzalez V."/>
            <person name="Portillo T."/>
            <person name="Ochoa-Leyva A."/>
            <person name="Jose M.V."/>
            <person name="Sciutto E."/>
            <person name="Landa A."/>
            <person name="Jimenez L."/>
            <person name="Valdes V."/>
            <person name="Carrero J.C."/>
            <person name="Larralde C."/>
            <person name="Morales-Montor J."/>
            <person name="Limon-Lason J."/>
            <person name="Soberon X."/>
            <person name="Laclette J.P."/>
        </authorList>
    </citation>
    <scope>NUCLEOTIDE SEQUENCE [LARGE SCALE GENOMIC DNA]</scope>
</reference>
<organism evidence="2 3">
    <name type="scientific">Echinococcus multilocularis</name>
    <name type="common">Fox tapeworm</name>
    <dbReference type="NCBI Taxonomy" id="6211"/>
    <lineage>
        <taxon>Eukaryota</taxon>
        <taxon>Metazoa</taxon>
        <taxon>Spiralia</taxon>
        <taxon>Lophotrochozoa</taxon>
        <taxon>Platyhelminthes</taxon>
        <taxon>Cestoda</taxon>
        <taxon>Eucestoda</taxon>
        <taxon>Cyclophyllidea</taxon>
        <taxon>Taeniidae</taxon>
        <taxon>Echinococcus</taxon>
    </lineage>
</organism>
<name>A0A0S4MNQ4_ECHMU</name>
<proteinExistence type="predicted"/>
<protein>
    <submittedName>
        <fullName evidence="2">Chitinase jessie 2</fullName>
    </submittedName>
</protein>
<evidence type="ECO:0000313" key="2">
    <source>
        <dbReference type="EMBL" id="CUT99684.1"/>
    </source>
</evidence>
<dbReference type="EMBL" id="LN902846">
    <property type="protein sequence ID" value="CUT99684.1"/>
    <property type="molecule type" value="Genomic_DNA"/>
</dbReference>
<dbReference type="Proteomes" id="UP000017246">
    <property type="component" value="Unassembled WGS sequence"/>
</dbReference>
<accession>A0A0S4MNQ4</accession>
<sequence>MALRAHQTDVKFSHAEETPSTHTIHIIQVEAESHSRPLSRLWRATLSSPSSSSPSPPPSAPHSLGTNTSSLCMECVRVVWSEEVQACECVSVSANLECQCLQQAFSDCAEVVVTVTCAECSVQPQNGRFVDPPSAPDGAHVVFQTCDAYWDGGMMDKSIELVQETKEGQCGPCLVVASSMTLCNV</sequence>
<feature type="region of interest" description="Disordered" evidence="1">
    <location>
        <begin position="45"/>
        <end position="64"/>
    </location>
</feature>